<proteinExistence type="predicted"/>
<evidence type="ECO:0000256" key="1">
    <source>
        <dbReference type="SAM" id="MobiDB-lite"/>
    </source>
</evidence>
<feature type="compositionally biased region" description="Basic residues" evidence="1">
    <location>
        <begin position="19"/>
        <end position="30"/>
    </location>
</feature>
<feature type="compositionally biased region" description="Basic and acidic residues" evidence="1">
    <location>
        <begin position="1"/>
        <end position="17"/>
    </location>
</feature>
<evidence type="ECO:0000313" key="2">
    <source>
        <dbReference type="EMBL" id="VEL20191.1"/>
    </source>
</evidence>
<feature type="region of interest" description="Disordered" evidence="1">
    <location>
        <begin position="1"/>
        <end position="31"/>
    </location>
</feature>
<dbReference type="AlphaFoldDB" id="A0A448WTZ0"/>
<comment type="caution">
    <text evidence="2">The sequence shown here is derived from an EMBL/GenBank/DDBJ whole genome shotgun (WGS) entry which is preliminary data.</text>
</comment>
<accession>A0A448WTZ0</accession>
<keyword evidence="3" id="KW-1185">Reference proteome</keyword>
<organism evidence="2 3">
    <name type="scientific">Protopolystoma xenopodis</name>
    <dbReference type="NCBI Taxonomy" id="117903"/>
    <lineage>
        <taxon>Eukaryota</taxon>
        <taxon>Metazoa</taxon>
        <taxon>Spiralia</taxon>
        <taxon>Lophotrochozoa</taxon>
        <taxon>Platyhelminthes</taxon>
        <taxon>Monogenea</taxon>
        <taxon>Polyopisthocotylea</taxon>
        <taxon>Polystomatidea</taxon>
        <taxon>Polystomatidae</taxon>
        <taxon>Protopolystoma</taxon>
    </lineage>
</organism>
<sequence length="147" mass="16220">MKRSSDDVHHLMDESSARSHPKRGSKSRGLRQHEYCREGKQLQYNAIQPSSSVHCLAIRLPKGDYEHSRGDTILVVISSVTLMIIIEQQTNGAGEREGEAVQTSPGAGGRDGYAPLNPLVATRSWAKLGESRAENCVNKRIGHMKWG</sequence>
<name>A0A448WTZ0_9PLAT</name>
<evidence type="ECO:0000313" key="3">
    <source>
        <dbReference type="Proteomes" id="UP000784294"/>
    </source>
</evidence>
<dbReference type="Proteomes" id="UP000784294">
    <property type="component" value="Unassembled WGS sequence"/>
</dbReference>
<reference evidence="2" key="1">
    <citation type="submission" date="2018-11" db="EMBL/GenBank/DDBJ databases">
        <authorList>
            <consortium name="Pathogen Informatics"/>
        </authorList>
    </citation>
    <scope>NUCLEOTIDE SEQUENCE</scope>
</reference>
<gene>
    <name evidence="2" type="ORF">PXEA_LOCUS13631</name>
</gene>
<feature type="region of interest" description="Disordered" evidence="1">
    <location>
        <begin position="91"/>
        <end position="115"/>
    </location>
</feature>
<dbReference type="EMBL" id="CAAALY010045214">
    <property type="protein sequence ID" value="VEL20191.1"/>
    <property type="molecule type" value="Genomic_DNA"/>
</dbReference>
<protein>
    <submittedName>
        <fullName evidence="2">Uncharacterized protein</fullName>
    </submittedName>
</protein>